<dbReference type="PANTHER" id="PTHR31157">
    <property type="entry name" value="SCP DOMAIN-CONTAINING PROTEIN"/>
    <property type="match status" value="1"/>
</dbReference>
<name>A0A2K3UXG9_9DEIO</name>
<proteinExistence type="predicted"/>
<dbReference type="EMBL" id="PPPD01000001">
    <property type="protein sequence ID" value="PNY81230.1"/>
    <property type="molecule type" value="Genomic_DNA"/>
</dbReference>
<sequence>MSVRIGGSSHVSPVYCGAMIKSTPALLPLALSLLLASCGQVAQPTAAPTPSTSPAAQPQPAAGAGELKAQAVAGSTTLSAGQTRQFTVTIGGQPAQTGQLVWTTSNAGVASVTQSGLVTARAAGTATVRTAMASNPAAFIDFPIVVQAATTTTPPPTTPPSTTPSGTFAQRVLALTNAARAQARTCGTASYAATTPLAYNAALEKAAQAHAADMAAKNYFSHTSQDGRSFSQRITAAGYSWTRIAENIAAGQTTPDSVVAGWLQSPGHCANIMNPALRELGVGYAQGGSYGHYWVQDFGTR</sequence>
<dbReference type="InterPro" id="IPR003343">
    <property type="entry name" value="Big_2"/>
</dbReference>
<evidence type="ECO:0000313" key="4">
    <source>
        <dbReference type="EMBL" id="PNY81230.1"/>
    </source>
</evidence>
<evidence type="ECO:0000256" key="1">
    <source>
        <dbReference type="SAM" id="MobiDB-lite"/>
    </source>
</evidence>
<feature type="chain" id="PRO_5014428974" description="BIG2 domain-containing protein" evidence="2">
    <location>
        <begin position="43"/>
        <end position="301"/>
    </location>
</feature>
<keyword evidence="2" id="KW-0732">Signal</keyword>
<dbReference type="SUPFAM" id="SSF49373">
    <property type="entry name" value="Invasin/intimin cell-adhesion fragments"/>
    <property type="match status" value="1"/>
</dbReference>
<dbReference type="Pfam" id="PF02368">
    <property type="entry name" value="Big_2"/>
    <property type="match status" value="1"/>
</dbReference>
<organism evidence="4 5">
    <name type="scientific">Deinococcus koreensis</name>
    <dbReference type="NCBI Taxonomy" id="2054903"/>
    <lineage>
        <taxon>Bacteria</taxon>
        <taxon>Thermotogati</taxon>
        <taxon>Deinococcota</taxon>
        <taxon>Deinococci</taxon>
        <taxon>Deinococcales</taxon>
        <taxon>Deinococcaceae</taxon>
        <taxon>Deinococcus</taxon>
    </lineage>
</organism>
<dbReference type="Gene3D" id="3.40.33.10">
    <property type="entry name" value="CAP"/>
    <property type="match status" value="1"/>
</dbReference>
<dbReference type="Pfam" id="PF00188">
    <property type="entry name" value="CAP"/>
    <property type="match status" value="1"/>
</dbReference>
<feature type="region of interest" description="Disordered" evidence="1">
    <location>
        <begin position="44"/>
        <end position="63"/>
    </location>
</feature>
<dbReference type="InterPro" id="IPR008964">
    <property type="entry name" value="Invasin/intimin_cell_adhesion"/>
</dbReference>
<dbReference type="Gene3D" id="2.60.40.1080">
    <property type="match status" value="1"/>
</dbReference>
<protein>
    <recommendedName>
        <fullName evidence="3">BIG2 domain-containing protein</fullName>
    </recommendedName>
</protein>
<comment type="caution">
    <text evidence="4">The sequence shown here is derived from an EMBL/GenBank/DDBJ whole genome shotgun (WGS) entry which is preliminary data.</text>
</comment>
<dbReference type="InterPro" id="IPR014044">
    <property type="entry name" value="CAP_dom"/>
</dbReference>
<dbReference type="OrthoDB" id="9783944at2"/>
<evidence type="ECO:0000313" key="5">
    <source>
        <dbReference type="Proteomes" id="UP000236379"/>
    </source>
</evidence>
<keyword evidence="5" id="KW-1185">Reference proteome</keyword>
<feature type="signal peptide" evidence="2">
    <location>
        <begin position="1"/>
        <end position="42"/>
    </location>
</feature>
<dbReference type="SUPFAM" id="SSF55797">
    <property type="entry name" value="PR-1-like"/>
    <property type="match status" value="1"/>
</dbReference>
<dbReference type="SMART" id="SM00635">
    <property type="entry name" value="BID_2"/>
    <property type="match status" value="1"/>
</dbReference>
<accession>A0A2K3UXG9</accession>
<evidence type="ECO:0000256" key="2">
    <source>
        <dbReference type="SAM" id="SignalP"/>
    </source>
</evidence>
<dbReference type="Proteomes" id="UP000236379">
    <property type="component" value="Unassembled WGS sequence"/>
</dbReference>
<dbReference type="CDD" id="cd05379">
    <property type="entry name" value="CAP_bacterial"/>
    <property type="match status" value="1"/>
</dbReference>
<dbReference type="PANTHER" id="PTHR31157:SF1">
    <property type="entry name" value="SCP DOMAIN-CONTAINING PROTEIN"/>
    <property type="match status" value="1"/>
</dbReference>
<reference evidence="4 5" key="1">
    <citation type="submission" date="2018-01" db="EMBL/GenBank/DDBJ databases">
        <title>Deinococcus koreensis sp. nov., a radiation-resistant bacterium isolated from river water.</title>
        <authorList>
            <person name="Choi A."/>
        </authorList>
    </citation>
    <scope>NUCLEOTIDE SEQUENCE [LARGE SCALE GENOMIC DNA]</scope>
    <source>
        <strain evidence="4 5">SJW1-2</strain>
    </source>
</reference>
<feature type="domain" description="BIG2" evidence="3">
    <location>
        <begin position="66"/>
        <end position="141"/>
    </location>
</feature>
<dbReference type="AlphaFoldDB" id="A0A2K3UXG9"/>
<dbReference type="InterPro" id="IPR035940">
    <property type="entry name" value="CAP_sf"/>
</dbReference>
<gene>
    <name evidence="4" type="ORF">CVO96_07400</name>
</gene>
<evidence type="ECO:0000259" key="3">
    <source>
        <dbReference type="SMART" id="SM00635"/>
    </source>
</evidence>